<dbReference type="Gene3D" id="3.40.250.10">
    <property type="entry name" value="Rhodanese-like domain"/>
    <property type="match status" value="1"/>
</dbReference>
<sequence>MFQGLTLTGLAAICAAAPAFAQDTRITRDMARFETTLNGRALTIERNGPACPSKCLQPMQAASGIATIGELEVLDFLDSFASRGRGLLVDARLPEGFAAGTIPGAVNVPFATVQPDNPYRDDLLNALGVQGNDFSNAFSLVFFAGGADADEAPRALRSLLDAGYPAEKLSYYRGGLQSWLALGLTTVVGQ</sequence>
<proteinExistence type="predicted"/>
<evidence type="ECO:0000256" key="1">
    <source>
        <dbReference type="SAM" id="SignalP"/>
    </source>
</evidence>
<evidence type="ECO:0000259" key="2">
    <source>
        <dbReference type="PROSITE" id="PS50206"/>
    </source>
</evidence>
<dbReference type="PROSITE" id="PS50206">
    <property type="entry name" value="RHODANESE_3"/>
    <property type="match status" value="1"/>
</dbReference>
<dbReference type="Proteomes" id="UP001210720">
    <property type="component" value="Unassembled WGS sequence"/>
</dbReference>
<dbReference type="Pfam" id="PF00581">
    <property type="entry name" value="Rhodanese"/>
    <property type="match status" value="1"/>
</dbReference>
<organism evidence="3 4">
    <name type="scientific">Thalassococcus lentus</name>
    <dbReference type="NCBI Taxonomy" id="1210524"/>
    <lineage>
        <taxon>Bacteria</taxon>
        <taxon>Pseudomonadati</taxon>
        <taxon>Pseudomonadota</taxon>
        <taxon>Alphaproteobacteria</taxon>
        <taxon>Rhodobacterales</taxon>
        <taxon>Roseobacteraceae</taxon>
        <taxon>Thalassococcus</taxon>
    </lineage>
</organism>
<keyword evidence="1" id="KW-0732">Signal</keyword>
<dbReference type="EMBL" id="JAQIOY010000001">
    <property type="protein sequence ID" value="MDA7423585.1"/>
    <property type="molecule type" value="Genomic_DNA"/>
</dbReference>
<feature type="signal peptide" evidence="1">
    <location>
        <begin position="1"/>
        <end position="21"/>
    </location>
</feature>
<dbReference type="InterPro" id="IPR001763">
    <property type="entry name" value="Rhodanese-like_dom"/>
</dbReference>
<dbReference type="SMART" id="SM00450">
    <property type="entry name" value="RHOD"/>
    <property type="match status" value="1"/>
</dbReference>
<gene>
    <name evidence="3" type="ORF">PFY00_02485</name>
</gene>
<dbReference type="InterPro" id="IPR036873">
    <property type="entry name" value="Rhodanese-like_dom_sf"/>
</dbReference>
<comment type="caution">
    <text evidence="3">The sequence shown here is derived from an EMBL/GenBank/DDBJ whole genome shotgun (WGS) entry which is preliminary data.</text>
</comment>
<name>A0ABT4XNS6_9RHOB</name>
<keyword evidence="4" id="KW-1185">Reference proteome</keyword>
<evidence type="ECO:0000313" key="4">
    <source>
        <dbReference type="Proteomes" id="UP001210720"/>
    </source>
</evidence>
<dbReference type="SUPFAM" id="SSF52821">
    <property type="entry name" value="Rhodanese/Cell cycle control phosphatase"/>
    <property type="match status" value="1"/>
</dbReference>
<reference evidence="3 4" key="1">
    <citation type="submission" date="2023-01" db="EMBL/GenBank/DDBJ databases">
        <title>Thalassococcus onchidii sp. nov., isolated from a marine invertebrate from the South China Sea.</title>
        <authorList>
            <person name="Xu S."/>
            <person name="Liu Z."/>
            <person name="Xu Y."/>
        </authorList>
    </citation>
    <scope>NUCLEOTIDE SEQUENCE [LARGE SCALE GENOMIC DNA]</scope>
    <source>
        <strain evidence="3 4">KCTC 32084</strain>
    </source>
</reference>
<feature type="domain" description="Rhodanese" evidence="2">
    <location>
        <begin position="82"/>
        <end position="188"/>
    </location>
</feature>
<accession>A0ABT4XNS6</accession>
<evidence type="ECO:0000313" key="3">
    <source>
        <dbReference type="EMBL" id="MDA7423585.1"/>
    </source>
</evidence>
<dbReference type="RefSeq" id="WP_271430930.1">
    <property type="nucleotide sequence ID" value="NZ_JAQIOY010000001.1"/>
</dbReference>
<feature type="chain" id="PRO_5045213896" evidence="1">
    <location>
        <begin position="22"/>
        <end position="190"/>
    </location>
</feature>
<protein>
    <submittedName>
        <fullName evidence="3">Rhodanese-like domain-containing protein</fullName>
    </submittedName>
</protein>